<protein>
    <recommendedName>
        <fullName evidence="4">DUF4383 domain-containing protein</fullName>
    </recommendedName>
</protein>
<sequence length="157" mass="16643">MTPPRLRFPPRDLAWAWLAATALSGAPSTLWALATGGDPGEATWAAGAMWIPADSSRLALLASAAVVHGAVSTWWAAVAGLVLPRRNTGLAAVGLSAAIGMLDLGLIAPRWFPEVAALAFWPQMADHLMWGACLGFTLAWRTRTQHRQDSPVGRRPG</sequence>
<comment type="caution">
    <text evidence="2">The sequence shown here is derived from an EMBL/GenBank/DDBJ whole genome shotgun (WGS) entry which is preliminary data.</text>
</comment>
<keyword evidence="3" id="KW-1185">Reference proteome</keyword>
<evidence type="ECO:0000256" key="1">
    <source>
        <dbReference type="SAM" id="Phobius"/>
    </source>
</evidence>
<name>A0ABU9BRL4_9BURK</name>
<evidence type="ECO:0000313" key="3">
    <source>
        <dbReference type="Proteomes" id="UP001371218"/>
    </source>
</evidence>
<proteinExistence type="predicted"/>
<dbReference type="RefSeq" id="WP_341427026.1">
    <property type="nucleotide sequence ID" value="NZ_JBBUTG010000011.1"/>
</dbReference>
<feature type="transmembrane region" description="Helical" evidence="1">
    <location>
        <begin position="118"/>
        <end position="140"/>
    </location>
</feature>
<accession>A0ABU9BRL4</accession>
<keyword evidence="1" id="KW-0472">Membrane</keyword>
<dbReference type="EMBL" id="JBBUTG010000011">
    <property type="protein sequence ID" value="MEK8032605.1"/>
    <property type="molecule type" value="Genomic_DNA"/>
</dbReference>
<gene>
    <name evidence="2" type="ORF">AACH06_17430</name>
</gene>
<dbReference type="Proteomes" id="UP001371218">
    <property type="component" value="Unassembled WGS sequence"/>
</dbReference>
<evidence type="ECO:0000313" key="2">
    <source>
        <dbReference type="EMBL" id="MEK8032605.1"/>
    </source>
</evidence>
<feature type="transmembrane region" description="Helical" evidence="1">
    <location>
        <begin position="56"/>
        <end position="83"/>
    </location>
</feature>
<reference evidence="2 3" key="1">
    <citation type="submission" date="2024-04" db="EMBL/GenBank/DDBJ databases">
        <title>Novel species of the genus Ideonella isolated from streams.</title>
        <authorList>
            <person name="Lu H."/>
        </authorList>
    </citation>
    <scope>NUCLEOTIDE SEQUENCE [LARGE SCALE GENOMIC DNA]</scope>
    <source>
        <strain evidence="2 3">DXS29W</strain>
    </source>
</reference>
<keyword evidence="1" id="KW-0812">Transmembrane</keyword>
<evidence type="ECO:0008006" key="4">
    <source>
        <dbReference type="Google" id="ProtNLM"/>
    </source>
</evidence>
<keyword evidence="1" id="KW-1133">Transmembrane helix</keyword>
<organism evidence="2 3">
    <name type="scientific">Ideonella lacteola</name>
    <dbReference type="NCBI Taxonomy" id="2984193"/>
    <lineage>
        <taxon>Bacteria</taxon>
        <taxon>Pseudomonadati</taxon>
        <taxon>Pseudomonadota</taxon>
        <taxon>Betaproteobacteria</taxon>
        <taxon>Burkholderiales</taxon>
        <taxon>Sphaerotilaceae</taxon>
        <taxon>Ideonella</taxon>
    </lineage>
</organism>
<feature type="transmembrane region" description="Helical" evidence="1">
    <location>
        <begin position="90"/>
        <end position="112"/>
    </location>
</feature>